<evidence type="ECO:0000313" key="3">
    <source>
        <dbReference type="EMBL" id="GBF98403.1"/>
    </source>
</evidence>
<dbReference type="STRING" id="307507.A0A2V0PK85"/>
<dbReference type="AlphaFoldDB" id="A0A2V0PK85"/>
<feature type="chain" id="PRO_5016106504" evidence="2">
    <location>
        <begin position="22"/>
        <end position="465"/>
    </location>
</feature>
<accession>A0A2V0PK85</accession>
<dbReference type="EMBL" id="BDRX01000124">
    <property type="protein sequence ID" value="GBF98403.1"/>
    <property type="molecule type" value="Genomic_DNA"/>
</dbReference>
<feature type="compositionally biased region" description="Low complexity" evidence="1">
    <location>
        <begin position="133"/>
        <end position="148"/>
    </location>
</feature>
<sequence>MKSSLTFLAGVAAAAACSALAAKRKGGGSGRSDASAGQQQRGDAQPAEPAAAAPPQQPVAPQQQQQAEPSSAAPALPAQGQHQQAQQQLPSPSGLAQRTPQERGAGAAGDAACGTPQPPPPDAQFEELPKQPRPQQQQQQQQQPQQQQETEGCAPGSVQGSAPQQRGGGGGSGAPPPRCPPDCHSEKYARMDEDFQSKGLDTEFVAGMAPWFGNLDSAAAALPWAKPYDALGYPASPVRLVVAPLAGAPRLAAAAAQIAGSFLRLLPPGTKVFTNGRSDYHITLTMISHPADPRPNTIAPDGGLPGPAAAAAPAARRGATAAELAAELEAARRVVAAAPPLELQIDRVLLARSGTLLLTWTDPTPGATAALRRALLEAFPGAPAARQPDIIHSSLFRILTPAQLGPEAMAAIAAEAARWTERVRGTVLTCDELWYVVESEFSTIRGERTPMPMAGAGAGAGAGAL</sequence>
<feature type="region of interest" description="Disordered" evidence="1">
    <location>
        <begin position="20"/>
        <end position="186"/>
    </location>
</feature>
<dbReference type="PANTHER" id="PTHR37204:SF1">
    <property type="entry name" value="TRANSMEMBRANE PROTEIN"/>
    <property type="match status" value="1"/>
</dbReference>
<protein>
    <submittedName>
        <fullName evidence="3">Uncharacterized protein</fullName>
    </submittedName>
</protein>
<dbReference type="PANTHER" id="PTHR37204">
    <property type="entry name" value="TRANSMEMBRANE PROTEIN"/>
    <property type="match status" value="1"/>
</dbReference>
<gene>
    <name evidence="3" type="ORF">Rsub_10468</name>
</gene>
<feature type="signal peptide" evidence="2">
    <location>
        <begin position="1"/>
        <end position="21"/>
    </location>
</feature>
<dbReference type="Proteomes" id="UP000247498">
    <property type="component" value="Unassembled WGS sequence"/>
</dbReference>
<feature type="compositionally biased region" description="Low complexity" evidence="1">
    <location>
        <begin position="44"/>
        <end position="94"/>
    </location>
</feature>
<feature type="compositionally biased region" description="Low complexity" evidence="1">
    <location>
        <begin position="104"/>
        <end position="114"/>
    </location>
</feature>
<proteinExistence type="predicted"/>
<reference evidence="3 4" key="1">
    <citation type="journal article" date="2018" name="Sci. Rep.">
        <title>Raphidocelis subcapitata (=Pseudokirchneriella subcapitata) provides an insight into genome evolution and environmental adaptations in the Sphaeropleales.</title>
        <authorList>
            <person name="Suzuki S."/>
            <person name="Yamaguchi H."/>
            <person name="Nakajima N."/>
            <person name="Kawachi M."/>
        </authorList>
    </citation>
    <scope>NUCLEOTIDE SEQUENCE [LARGE SCALE GENOMIC DNA]</scope>
    <source>
        <strain evidence="3 4">NIES-35</strain>
    </source>
</reference>
<evidence type="ECO:0000256" key="2">
    <source>
        <dbReference type="SAM" id="SignalP"/>
    </source>
</evidence>
<dbReference type="PROSITE" id="PS51257">
    <property type="entry name" value="PROKAR_LIPOPROTEIN"/>
    <property type="match status" value="1"/>
</dbReference>
<organism evidence="3 4">
    <name type="scientific">Raphidocelis subcapitata</name>
    <dbReference type="NCBI Taxonomy" id="307507"/>
    <lineage>
        <taxon>Eukaryota</taxon>
        <taxon>Viridiplantae</taxon>
        <taxon>Chlorophyta</taxon>
        <taxon>core chlorophytes</taxon>
        <taxon>Chlorophyceae</taxon>
        <taxon>CS clade</taxon>
        <taxon>Sphaeropleales</taxon>
        <taxon>Selenastraceae</taxon>
        <taxon>Raphidocelis</taxon>
    </lineage>
</organism>
<keyword evidence="2" id="KW-0732">Signal</keyword>
<dbReference type="InParanoid" id="A0A2V0PK85"/>
<evidence type="ECO:0000313" key="4">
    <source>
        <dbReference type="Proteomes" id="UP000247498"/>
    </source>
</evidence>
<keyword evidence="4" id="KW-1185">Reference proteome</keyword>
<comment type="caution">
    <text evidence="3">The sequence shown here is derived from an EMBL/GenBank/DDBJ whole genome shotgun (WGS) entry which is preliminary data.</text>
</comment>
<evidence type="ECO:0000256" key="1">
    <source>
        <dbReference type="SAM" id="MobiDB-lite"/>
    </source>
</evidence>
<name>A0A2V0PK85_9CHLO</name>
<dbReference type="OrthoDB" id="119121at2759"/>